<name>A0A069RJR0_PEPLI</name>
<dbReference type="NCBIfam" id="NF002074">
    <property type="entry name" value="PRK00913.1-4"/>
    <property type="match status" value="1"/>
</dbReference>
<keyword evidence="8" id="KW-0479">Metal-binding</keyword>
<dbReference type="SUPFAM" id="SSF53187">
    <property type="entry name" value="Zn-dependent exopeptidases"/>
    <property type="match status" value="1"/>
</dbReference>
<dbReference type="NCBIfam" id="NF002073">
    <property type="entry name" value="PRK00913.1-2"/>
    <property type="match status" value="1"/>
</dbReference>
<dbReference type="Gene3D" id="3.40.630.10">
    <property type="entry name" value="Zn peptidases"/>
    <property type="match status" value="1"/>
</dbReference>
<keyword evidence="11" id="KW-1185">Reference proteome</keyword>
<gene>
    <name evidence="8 10" type="primary">pepA</name>
    <name evidence="10" type="ORF">CLIT_17c00040</name>
</gene>
<evidence type="ECO:0000256" key="4">
    <source>
        <dbReference type="ARBA" id="ARBA00022438"/>
    </source>
</evidence>
<dbReference type="PRINTS" id="PR00481">
    <property type="entry name" value="LAMNOPPTDASE"/>
</dbReference>
<feature type="domain" description="Cytosol aminopeptidase" evidence="9">
    <location>
        <begin position="347"/>
        <end position="354"/>
    </location>
</feature>
<dbReference type="EMBL" id="JJMM01000017">
    <property type="protein sequence ID" value="KDR94477.1"/>
    <property type="molecule type" value="Genomic_DNA"/>
</dbReference>
<dbReference type="InterPro" id="IPR043472">
    <property type="entry name" value="Macro_dom-like"/>
</dbReference>
<dbReference type="Pfam" id="PF02789">
    <property type="entry name" value="Peptidase_M17_N"/>
    <property type="match status" value="1"/>
</dbReference>
<dbReference type="InterPro" id="IPR023042">
    <property type="entry name" value="Peptidase_M17_leu_NH2_pept"/>
</dbReference>
<dbReference type="PROSITE" id="PS00631">
    <property type="entry name" value="CYTOSOL_AP"/>
    <property type="match status" value="1"/>
</dbReference>
<keyword evidence="4 8" id="KW-0031">Aminopeptidase</keyword>
<reference evidence="10 11" key="1">
    <citation type="submission" date="2014-03" db="EMBL/GenBank/DDBJ databases">
        <title>Genome sequence of Clostridium litorale W6, DSM 5388.</title>
        <authorList>
            <person name="Poehlein A."/>
            <person name="Jagirdar A."/>
            <person name="Khonsari B."/>
            <person name="Chibani C.M."/>
            <person name="Gutierrez Gutierrez D.A."/>
            <person name="Davydova E."/>
            <person name="Alghaithi H.S."/>
            <person name="Nair K.P."/>
            <person name="Dhamotharan K."/>
            <person name="Chandran L."/>
            <person name="G W."/>
            <person name="Daniel R."/>
        </authorList>
    </citation>
    <scope>NUCLEOTIDE SEQUENCE [LARGE SCALE GENOMIC DNA]</scope>
    <source>
        <strain evidence="10 11">W6</strain>
    </source>
</reference>
<dbReference type="RefSeq" id="WP_038266773.1">
    <property type="nucleotide sequence ID" value="NZ_FSRH01000021.1"/>
</dbReference>
<comment type="similarity">
    <text evidence="3 8">Belongs to the peptidase M17 family.</text>
</comment>
<dbReference type="InterPro" id="IPR008283">
    <property type="entry name" value="Peptidase_M17_N"/>
</dbReference>
<dbReference type="EC" id="3.4.11.10" evidence="8"/>
<dbReference type="PANTHER" id="PTHR11963:SF23">
    <property type="entry name" value="CYTOSOL AMINOPEPTIDASE"/>
    <property type="match status" value="1"/>
</dbReference>
<evidence type="ECO:0000256" key="3">
    <source>
        <dbReference type="ARBA" id="ARBA00009528"/>
    </source>
</evidence>
<evidence type="ECO:0000256" key="5">
    <source>
        <dbReference type="ARBA" id="ARBA00022670"/>
    </source>
</evidence>
<protein>
    <recommendedName>
        <fullName evidence="8">Probable cytosol aminopeptidase</fullName>
        <ecNumber evidence="8">3.4.11.1</ecNumber>
    </recommendedName>
    <alternativeName>
        <fullName evidence="8">Leucine aminopeptidase</fullName>
        <shortName evidence="8">LAP</shortName>
        <ecNumber evidence="8">3.4.11.10</ecNumber>
    </alternativeName>
    <alternativeName>
        <fullName evidence="8">Leucyl aminopeptidase</fullName>
    </alternativeName>
</protein>
<dbReference type="EC" id="3.4.11.1" evidence="8"/>
<dbReference type="NCBIfam" id="NF002083">
    <property type="entry name" value="PRK00913.3-5"/>
    <property type="match status" value="1"/>
</dbReference>
<dbReference type="Pfam" id="PF00883">
    <property type="entry name" value="Peptidase_M17"/>
    <property type="match status" value="1"/>
</dbReference>
<comment type="cofactor">
    <cofactor evidence="8">
        <name>Mn(2+)</name>
        <dbReference type="ChEBI" id="CHEBI:29035"/>
    </cofactor>
    <text evidence="8">Binds 2 manganese ions per subunit.</text>
</comment>
<dbReference type="InterPro" id="IPR011356">
    <property type="entry name" value="Leucine_aapep/pepB"/>
</dbReference>
<evidence type="ECO:0000259" key="9">
    <source>
        <dbReference type="PROSITE" id="PS00631"/>
    </source>
</evidence>
<comment type="caution">
    <text evidence="10">The sequence shown here is derived from an EMBL/GenBank/DDBJ whole genome shotgun (WGS) entry which is preliminary data.</text>
</comment>
<dbReference type="eggNOG" id="COG0260">
    <property type="taxonomic scope" value="Bacteria"/>
</dbReference>
<evidence type="ECO:0000256" key="8">
    <source>
        <dbReference type="HAMAP-Rule" id="MF_00181"/>
    </source>
</evidence>
<comment type="catalytic activity">
    <reaction evidence="1 8">
        <text>Release of an N-terminal amino acid, Xaa-|-Yaa-, in which Xaa is preferably Leu, but may be other amino acids including Pro although not Arg or Lys, and Yaa may be Pro. Amino acid amides and methyl esters are also readily hydrolyzed, but rates on arylamides are exceedingly low.</text>
        <dbReference type="EC" id="3.4.11.1"/>
    </reaction>
</comment>
<feature type="binding site" evidence="8">
    <location>
        <position position="351"/>
    </location>
    <ligand>
        <name>Mn(2+)</name>
        <dbReference type="ChEBI" id="CHEBI:29035"/>
        <label>1</label>
    </ligand>
</feature>
<dbReference type="PANTHER" id="PTHR11963">
    <property type="entry name" value="LEUCINE AMINOPEPTIDASE-RELATED"/>
    <property type="match status" value="1"/>
</dbReference>
<feature type="binding site" evidence="8">
    <location>
        <position position="351"/>
    </location>
    <ligand>
        <name>Mn(2+)</name>
        <dbReference type="ChEBI" id="CHEBI:29035"/>
        <label>2</label>
    </ligand>
</feature>
<evidence type="ECO:0000256" key="1">
    <source>
        <dbReference type="ARBA" id="ARBA00000135"/>
    </source>
</evidence>
<keyword evidence="8" id="KW-0464">Manganese</keyword>
<dbReference type="GO" id="GO:0030145">
    <property type="term" value="F:manganese ion binding"/>
    <property type="evidence" value="ECO:0007669"/>
    <property type="project" value="UniProtKB-UniRule"/>
</dbReference>
<evidence type="ECO:0000256" key="2">
    <source>
        <dbReference type="ARBA" id="ARBA00000967"/>
    </source>
</evidence>
<evidence type="ECO:0000313" key="11">
    <source>
        <dbReference type="Proteomes" id="UP000027946"/>
    </source>
</evidence>
<feature type="binding site" evidence="8">
    <location>
        <position position="349"/>
    </location>
    <ligand>
        <name>Mn(2+)</name>
        <dbReference type="ChEBI" id="CHEBI:29035"/>
        <label>1</label>
    </ligand>
</feature>
<evidence type="ECO:0000256" key="7">
    <source>
        <dbReference type="ARBA" id="ARBA00049972"/>
    </source>
</evidence>
<dbReference type="Gene3D" id="3.40.220.10">
    <property type="entry name" value="Leucine Aminopeptidase, subunit E, domain 1"/>
    <property type="match status" value="1"/>
</dbReference>
<keyword evidence="5 8" id="KW-0645">Protease</keyword>
<sequence>MDIRVVNLRDCDGLSDTRVVPFYEGIDLSESLDYLGLNIEAMVSHLVREEKFTGKYGEIESFRIPREKNPKNIILIGLGKEDELDCEKVRKLVSKIINESQKLDAKSVKLFPFHLRSNFPVEDFSKAVSEAAIMAAYKFDKYKTDEDKKDSSLKEFNIIYKYDENIEKLNLGVIEGMILGEATILARDMTNEPPNNMTPEIMAETAVKAGEDFGFDVEILDEQKIQSLGMEAFLSVGKASDNRPKFIIMRYSGNKDNSEEVLGLVGKGITFDSGGLCIKPAASMPEMKSDMAGGASVVGALCAIAKLGLNINVVGVVAACENSISGKAYRPSDIIGSMSGKTIEVINTDAEGRLTLADAAYYVVSNENASKVIDIATLTGAALVALGTSTTAVVSNRDDFYRLVEDASSISGEKIWRLPAFDEYRELLKSDIADIKNTGGKNAGTITAALFIESFIKDTPWIHMDIAGTSWAEKKSDYIPKGGTGAGVRTLYHVAKIMSLSSKNKVYHK</sequence>
<dbReference type="GO" id="GO:0070006">
    <property type="term" value="F:metalloaminopeptidase activity"/>
    <property type="evidence" value="ECO:0007669"/>
    <property type="project" value="InterPro"/>
</dbReference>
<evidence type="ECO:0000256" key="6">
    <source>
        <dbReference type="ARBA" id="ARBA00022801"/>
    </source>
</evidence>
<feature type="active site" evidence="8">
    <location>
        <position position="353"/>
    </location>
</feature>
<dbReference type="Proteomes" id="UP000027946">
    <property type="component" value="Unassembled WGS sequence"/>
</dbReference>
<comment type="subcellular location">
    <subcellularLocation>
        <location evidence="8">Cytoplasm</location>
    </subcellularLocation>
</comment>
<feature type="active site" evidence="8">
    <location>
        <position position="279"/>
    </location>
</feature>
<dbReference type="STRING" id="1121324.CLIT_17c00040"/>
<proteinExistence type="inferred from homology"/>
<keyword evidence="6 8" id="KW-0378">Hydrolase</keyword>
<keyword evidence="8" id="KW-0963">Cytoplasm</keyword>
<feature type="binding site" evidence="8">
    <location>
        <position position="267"/>
    </location>
    <ligand>
        <name>Mn(2+)</name>
        <dbReference type="ChEBI" id="CHEBI:29035"/>
        <label>2</label>
    </ligand>
</feature>
<feature type="binding site" evidence="8">
    <location>
        <position position="272"/>
    </location>
    <ligand>
        <name>Mn(2+)</name>
        <dbReference type="ChEBI" id="CHEBI:29035"/>
        <label>1</label>
    </ligand>
</feature>
<evidence type="ECO:0000313" key="10">
    <source>
        <dbReference type="EMBL" id="KDR94477.1"/>
    </source>
</evidence>
<organism evidence="10 11">
    <name type="scientific">Peptoclostridium litorale DSM 5388</name>
    <dbReference type="NCBI Taxonomy" id="1121324"/>
    <lineage>
        <taxon>Bacteria</taxon>
        <taxon>Bacillati</taxon>
        <taxon>Bacillota</taxon>
        <taxon>Clostridia</taxon>
        <taxon>Peptostreptococcales</taxon>
        <taxon>Peptoclostridiaceae</taxon>
        <taxon>Peptoclostridium</taxon>
    </lineage>
</organism>
<comment type="catalytic activity">
    <reaction evidence="2 8">
        <text>Release of an N-terminal amino acid, preferentially leucine, but not glutamic or aspartic acids.</text>
        <dbReference type="EC" id="3.4.11.10"/>
    </reaction>
</comment>
<dbReference type="InterPro" id="IPR000819">
    <property type="entry name" value="Peptidase_M17_C"/>
</dbReference>
<accession>A0A069RJR0</accession>
<dbReference type="SUPFAM" id="SSF52949">
    <property type="entry name" value="Macro domain-like"/>
    <property type="match status" value="1"/>
</dbReference>
<dbReference type="GO" id="GO:0005737">
    <property type="term" value="C:cytoplasm"/>
    <property type="evidence" value="ECO:0007669"/>
    <property type="project" value="UniProtKB-SubCell"/>
</dbReference>
<feature type="binding site" evidence="8">
    <location>
        <position position="272"/>
    </location>
    <ligand>
        <name>Mn(2+)</name>
        <dbReference type="ChEBI" id="CHEBI:29035"/>
        <label>2</label>
    </ligand>
</feature>
<dbReference type="GO" id="GO:0006508">
    <property type="term" value="P:proteolysis"/>
    <property type="evidence" value="ECO:0007669"/>
    <property type="project" value="UniProtKB-KW"/>
</dbReference>
<feature type="binding site" evidence="8">
    <location>
        <position position="290"/>
    </location>
    <ligand>
        <name>Mn(2+)</name>
        <dbReference type="ChEBI" id="CHEBI:29035"/>
        <label>2</label>
    </ligand>
</feature>
<dbReference type="OrthoDB" id="9809354at2"/>
<dbReference type="AlphaFoldDB" id="A0A069RJR0"/>
<dbReference type="HAMAP" id="MF_00181">
    <property type="entry name" value="Cytosol_peptidase_M17"/>
    <property type="match status" value="1"/>
</dbReference>
<dbReference type="CDD" id="cd00433">
    <property type="entry name" value="Peptidase_M17"/>
    <property type="match status" value="1"/>
</dbReference>
<comment type="function">
    <text evidence="7 8">Presumably involved in the processing and regular turnover of intracellular proteins. Catalyzes the removal of unsubstituted N-terminal amino acids from various peptides.</text>
</comment>